<feature type="coiled-coil region" evidence="1">
    <location>
        <begin position="13"/>
        <end position="44"/>
    </location>
</feature>
<proteinExistence type="predicted"/>
<reference evidence="3 4" key="1">
    <citation type="journal article" date="2013" name="PLoS Genet.">
        <title>Comparative genome structure, secondary metabolite, and effector coding capacity across Cochliobolus pathogens.</title>
        <authorList>
            <person name="Condon B.J."/>
            <person name="Leng Y."/>
            <person name="Wu D."/>
            <person name="Bushley K.E."/>
            <person name="Ohm R.A."/>
            <person name="Otillar R."/>
            <person name="Martin J."/>
            <person name="Schackwitz W."/>
            <person name="Grimwood J."/>
            <person name="MohdZainudin N."/>
            <person name="Xue C."/>
            <person name="Wang R."/>
            <person name="Manning V.A."/>
            <person name="Dhillon B."/>
            <person name="Tu Z.J."/>
            <person name="Steffenson B.J."/>
            <person name="Salamov A."/>
            <person name="Sun H."/>
            <person name="Lowry S."/>
            <person name="LaButti K."/>
            <person name="Han J."/>
            <person name="Copeland A."/>
            <person name="Lindquist E."/>
            <person name="Barry K."/>
            <person name="Schmutz J."/>
            <person name="Baker S.E."/>
            <person name="Ciuffetti L.M."/>
            <person name="Grigoriev I.V."/>
            <person name="Zhong S."/>
            <person name="Turgeon B.G."/>
        </authorList>
    </citation>
    <scope>NUCLEOTIDE SEQUENCE [LARGE SCALE GENOMIC DNA]</scope>
    <source>
        <strain evidence="3 4">26-R-13</strain>
    </source>
</reference>
<keyword evidence="1" id="KW-0175">Coiled coil</keyword>
<feature type="region of interest" description="Disordered" evidence="2">
    <location>
        <begin position="106"/>
        <end position="140"/>
    </location>
</feature>
<evidence type="ECO:0000256" key="1">
    <source>
        <dbReference type="SAM" id="Coils"/>
    </source>
</evidence>
<gene>
    <name evidence="3" type="ORF">COCCADRAFT_4322</name>
</gene>
<dbReference type="EMBL" id="KI964594">
    <property type="protein sequence ID" value="EUC34278.1"/>
    <property type="molecule type" value="Genomic_DNA"/>
</dbReference>
<name>W6Y8M2_COCC2</name>
<dbReference type="OrthoDB" id="10519176at2759"/>
<dbReference type="RefSeq" id="XP_007711394.1">
    <property type="nucleotide sequence ID" value="XM_007713204.1"/>
</dbReference>
<evidence type="ECO:0000256" key="2">
    <source>
        <dbReference type="SAM" id="MobiDB-lite"/>
    </source>
</evidence>
<dbReference type="GeneID" id="19149728"/>
<dbReference type="Proteomes" id="UP000053841">
    <property type="component" value="Unassembled WGS sequence"/>
</dbReference>
<evidence type="ECO:0000313" key="4">
    <source>
        <dbReference type="Proteomes" id="UP000053841"/>
    </source>
</evidence>
<protein>
    <submittedName>
        <fullName evidence="3">Uncharacterized protein</fullName>
    </submittedName>
</protein>
<feature type="compositionally biased region" description="Polar residues" evidence="2">
    <location>
        <begin position="162"/>
        <end position="183"/>
    </location>
</feature>
<feature type="compositionally biased region" description="Low complexity" evidence="2">
    <location>
        <begin position="196"/>
        <end position="208"/>
    </location>
</feature>
<dbReference type="KEGG" id="bze:COCCADRAFT_4322"/>
<keyword evidence="4" id="KW-1185">Reference proteome</keyword>
<dbReference type="HOGENOM" id="CLU_087022_0_0_1"/>
<sequence>MDEVDQNLTWEELNAFGEDRERLREEMENTISRHDESFAALKQTTQVALDSLKATGEEDKELKRRMDAYLQSTEADRYEDIVDPIPNKDDTLVKQLFATVSQCLDDVRQERDESPPSTPLGDASLRTRDESSTSSPKRPALAALLNNSKRSRSFTLDHRQTIVSQQDSNQTVAPSQGNRSGSPVSRRGPTRQSGTLQQSVLPSSPSVPRMLQSTTAVPFSSYPERLSSTSGGASDFTRRFQETGRSNHDTALMPPPMLPRRSLIQLDTNSSRLQGSSSN</sequence>
<evidence type="ECO:0000313" key="3">
    <source>
        <dbReference type="EMBL" id="EUC34278.1"/>
    </source>
</evidence>
<accession>W6Y8M2</accession>
<feature type="region of interest" description="Disordered" evidence="2">
    <location>
        <begin position="162"/>
        <end position="236"/>
    </location>
</feature>
<organism evidence="3 4">
    <name type="scientific">Cochliobolus carbonum (strain 26-R-13)</name>
    <name type="common">Maize leaf spot fungus</name>
    <name type="synonym">Bipolaris zeicola</name>
    <dbReference type="NCBI Taxonomy" id="930089"/>
    <lineage>
        <taxon>Eukaryota</taxon>
        <taxon>Fungi</taxon>
        <taxon>Dikarya</taxon>
        <taxon>Ascomycota</taxon>
        <taxon>Pezizomycotina</taxon>
        <taxon>Dothideomycetes</taxon>
        <taxon>Pleosporomycetidae</taxon>
        <taxon>Pleosporales</taxon>
        <taxon>Pleosporineae</taxon>
        <taxon>Pleosporaceae</taxon>
        <taxon>Bipolaris</taxon>
    </lineage>
</organism>
<dbReference type="AlphaFoldDB" id="W6Y8M2"/>